<evidence type="ECO:0000313" key="2">
    <source>
        <dbReference type="EMBL" id="OTI62979.1"/>
    </source>
</evidence>
<dbReference type="RefSeq" id="WP_065085848.1">
    <property type="nucleotide sequence ID" value="NZ_JAREKE010000023.1"/>
</dbReference>
<feature type="transmembrane region" description="Helical" evidence="1">
    <location>
        <begin position="7"/>
        <end position="24"/>
    </location>
</feature>
<dbReference type="Proteomes" id="UP000194857">
    <property type="component" value="Unassembled WGS sequence"/>
</dbReference>
<accession>A0A241XR60</accession>
<dbReference type="AlphaFoldDB" id="A0A241XR60"/>
<proteinExistence type="predicted"/>
<reference evidence="2 3" key="1">
    <citation type="submission" date="2017-05" db="EMBL/GenBank/DDBJ databases">
        <authorList>
            <person name="Song R."/>
            <person name="Chenine A.L."/>
            <person name="Ruprecht R.M."/>
        </authorList>
    </citation>
    <scope>NUCLEOTIDE SEQUENCE [LARGE SCALE GENOMIC DNA]</scope>
    <source>
        <strain evidence="2 3">S567_C10_BS</strain>
    </source>
</reference>
<sequence length="84" mass="9062">MNLIRVMEGVGAVAGIIGAALIASNTPVSSYGWVGFSISNVLLSGFAIHIRAWWMLSMQVCFSITNMVGLWRWLIEPALTAGVH</sequence>
<protein>
    <recommendedName>
        <fullName evidence="4">Nicotinamide riboside transporter PnuC</fullName>
    </recommendedName>
</protein>
<keyword evidence="1" id="KW-0472">Membrane</keyword>
<dbReference type="EMBL" id="NFFZ01000004">
    <property type="protein sequence ID" value="OTI62979.1"/>
    <property type="molecule type" value="Genomic_DNA"/>
</dbReference>
<comment type="caution">
    <text evidence="2">The sequence shown here is derived from an EMBL/GenBank/DDBJ whole genome shotgun (WGS) entry which is preliminary data.</text>
</comment>
<organism evidence="2 3">
    <name type="scientific">Pseudomonas aeruginosa</name>
    <dbReference type="NCBI Taxonomy" id="287"/>
    <lineage>
        <taxon>Bacteria</taxon>
        <taxon>Pseudomonadati</taxon>
        <taxon>Pseudomonadota</taxon>
        <taxon>Gammaproteobacteria</taxon>
        <taxon>Pseudomonadales</taxon>
        <taxon>Pseudomonadaceae</taxon>
        <taxon>Pseudomonas</taxon>
    </lineage>
</organism>
<keyword evidence="1" id="KW-0812">Transmembrane</keyword>
<evidence type="ECO:0000256" key="1">
    <source>
        <dbReference type="SAM" id="Phobius"/>
    </source>
</evidence>
<keyword evidence="1" id="KW-1133">Transmembrane helix</keyword>
<name>A0A241XR60_PSEAI</name>
<gene>
    <name evidence="2" type="ORF">CAZ10_09015</name>
</gene>
<evidence type="ECO:0008006" key="4">
    <source>
        <dbReference type="Google" id="ProtNLM"/>
    </source>
</evidence>
<evidence type="ECO:0000313" key="3">
    <source>
        <dbReference type="Proteomes" id="UP000194857"/>
    </source>
</evidence>